<dbReference type="CDD" id="cd11386">
    <property type="entry name" value="MCP_signal"/>
    <property type="match status" value="1"/>
</dbReference>
<dbReference type="InterPro" id="IPR003660">
    <property type="entry name" value="HAMP_dom"/>
</dbReference>
<feature type="domain" description="Methyl-accepting transducer" evidence="5">
    <location>
        <begin position="435"/>
        <end position="671"/>
    </location>
</feature>
<dbReference type="Gene3D" id="3.30.450.20">
    <property type="entry name" value="PAS domain"/>
    <property type="match status" value="1"/>
</dbReference>
<gene>
    <name evidence="7" type="ORF">CQ394_19385</name>
</gene>
<dbReference type="Proteomes" id="UP000220840">
    <property type="component" value="Unassembled WGS sequence"/>
</dbReference>
<dbReference type="EMBL" id="PDCJ01000005">
    <property type="protein sequence ID" value="PEG29088.1"/>
    <property type="molecule type" value="Genomic_DNA"/>
</dbReference>
<dbReference type="STRING" id="137838.GCA_001458595_00276"/>
<dbReference type="GO" id="GO:0007165">
    <property type="term" value="P:signal transduction"/>
    <property type="evidence" value="ECO:0007669"/>
    <property type="project" value="UniProtKB-KW"/>
</dbReference>
<keyword evidence="8" id="KW-1185">Reference proteome</keyword>
<evidence type="ECO:0000259" key="6">
    <source>
        <dbReference type="PROSITE" id="PS50885"/>
    </source>
</evidence>
<dbReference type="RefSeq" id="WP_058293273.1">
    <property type="nucleotide sequence ID" value="NZ_CAMRXG010000075.1"/>
</dbReference>
<keyword evidence="4" id="KW-0472">Membrane</keyword>
<sequence>MNYKLGIKYFLNRNLKEHSERVFEGISNGRKKALDNWFKDKWVQVNNIKNSLIALENDDEVINEFLKETVSKYEEFCEIFVLDNEGKVSVSSCKIHIGIMMNDLPNLKRGLEGKPLMYGPYIDKRTLDTDIKGKKFSDEVTLMFSMPCKNHAGDIRILCCRALNDDMSNVIQDEDTHIYKDSGDNYLFMVNSNRGIKPGTAISRSRFEDNTFTLGDNLKDGVKTKKWGVVQIKDHTEFEIIFNDPSTKELHPGVASTIKNGENLDCWPGYPDYRHIMVGGKGTLIYPPNCDETWGMMCEGDIAEIYDFKGINLKVPATISILTGILFIANGILNKIFPSKEFIFLAISWIIICISSMIISRKLIVSPLSKTIDILQDIAEGEGNLTKRVDKISADEIGELSRWFNKFINSQMTMLKRVKKSAKTTKKSVNIVSRITSELKSGMSQIEKTVVNLLENSQEQNDTFQETKNKFSDISASIQEMDSLILEISNVVHDTNESSQKADGVTKIALNSMEELESLIKKTVDSITNLQEHSKHITNVVNVINDISQQTQLLALNASIEAARAGDSGKGFAVVAAEISKLALETESATKSISGVISDVQKQTQSTYEYAGRMNDKVDMSISSVRESIDSFAKVNEDVNIISTAMQSISEITSTQSQDVSDVMNNVSTMADKINESTELSSNQSERSLETVKRILGHINQLKQATEALEYSAENMDEMVGSFKLS</sequence>
<dbReference type="Pfam" id="PF00672">
    <property type="entry name" value="HAMP"/>
    <property type="match status" value="1"/>
</dbReference>
<dbReference type="InterPro" id="IPR004089">
    <property type="entry name" value="MCPsignal_dom"/>
</dbReference>
<dbReference type="SUPFAM" id="SSF58104">
    <property type="entry name" value="Methyl-accepting chemotaxis protein (MCP) signaling domain"/>
    <property type="match status" value="1"/>
</dbReference>
<dbReference type="Gene3D" id="6.10.340.10">
    <property type="match status" value="1"/>
</dbReference>
<evidence type="ECO:0000256" key="1">
    <source>
        <dbReference type="ARBA" id="ARBA00023224"/>
    </source>
</evidence>
<organism evidence="7 8">
    <name type="scientific">Clostridium neonatale</name>
    <dbReference type="NCBI Taxonomy" id="137838"/>
    <lineage>
        <taxon>Bacteria</taxon>
        <taxon>Bacillati</taxon>
        <taxon>Bacillota</taxon>
        <taxon>Clostridia</taxon>
        <taxon>Eubacteriales</taxon>
        <taxon>Clostridiaceae</taxon>
        <taxon>Clostridium</taxon>
    </lineage>
</organism>
<keyword evidence="4" id="KW-1133">Transmembrane helix</keyword>
<feature type="transmembrane region" description="Helical" evidence="4">
    <location>
        <begin position="315"/>
        <end position="333"/>
    </location>
</feature>
<dbReference type="PANTHER" id="PTHR32089">
    <property type="entry name" value="METHYL-ACCEPTING CHEMOTAXIS PROTEIN MCPB"/>
    <property type="match status" value="1"/>
</dbReference>
<reference evidence="7 8" key="1">
    <citation type="submission" date="2017-10" db="EMBL/GenBank/DDBJ databases">
        <title>Effective Description of Clostridium neonatale sp. nov. linked to necrotizing enterocolitis in neonates and a clarification of species assignable to the genus Clostridium (Prazmowski 1880) emend. Lawson and Rainey 2016.</title>
        <authorList>
            <person name="Bernard K."/>
            <person name="Burdz T."/>
            <person name="Wiebe D."/>
            <person name="Balcewich B."/>
            <person name="Alfa M."/>
            <person name="Bernier A.-M."/>
        </authorList>
    </citation>
    <scope>NUCLEOTIDE SEQUENCE [LARGE SCALE GENOMIC DNA]</scope>
    <source>
        <strain evidence="7 8">LCDC99A005</strain>
    </source>
</reference>
<dbReference type="GO" id="GO:0016020">
    <property type="term" value="C:membrane"/>
    <property type="evidence" value="ECO:0007669"/>
    <property type="project" value="InterPro"/>
</dbReference>
<evidence type="ECO:0000256" key="4">
    <source>
        <dbReference type="SAM" id="Phobius"/>
    </source>
</evidence>
<feature type="transmembrane region" description="Helical" evidence="4">
    <location>
        <begin position="342"/>
        <end position="360"/>
    </location>
</feature>
<accession>A0A2A7MDB2</accession>
<evidence type="ECO:0000313" key="7">
    <source>
        <dbReference type="EMBL" id="PEG29088.1"/>
    </source>
</evidence>
<proteinExistence type="inferred from homology"/>
<dbReference type="PANTHER" id="PTHR32089:SF112">
    <property type="entry name" value="LYSOZYME-LIKE PROTEIN-RELATED"/>
    <property type="match status" value="1"/>
</dbReference>
<dbReference type="SMART" id="SM00283">
    <property type="entry name" value="MA"/>
    <property type="match status" value="1"/>
</dbReference>
<comment type="caution">
    <text evidence="7">The sequence shown here is derived from an EMBL/GenBank/DDBJ whole genome shotgun (WGS) entry which is preliminary data.</text>
</comment>
<protein>
    <submittedName>
        <fullName evidence="7">Methyl-accepting chemotaxis protein</fullName>
    </submittedName>
</protein>
<dbReference type="PROSITE" id="PS50111">
    <property type="entry name" value="CHEMOTAXIS_TRANSDUC_2"/>
    <property type="match status" value="1"/>
</dbReference>
<dbReference type="Gene3D" id="1.10.287.950">
    <property type="entry name" value="Methyl-accepting chemotaxis protein"/>
    <property type="match status" value="1"/>
</dbReference>
<dbReference type="Pfam" id="PF00015">
    <property type="entry name" value="MCPsignal"/>
    <property type="match status" value="1"/>
</dbReference>
<evidence type="ECO:0000256" key="2">
    <source>
        <dbReference type="ARBA" id="ARBA00029447"/>
    </source>
</evidence>
<comment type="similarity">
    <text evidence="2">Belongs to the methyl-accepting chemotaxis (MCP) protein family.</text>
</comment>
<keyword evidence="4" id="KW-0812">Transmembrane</keyword>
<dbReference type="SMART" id="SM00304">
    <property type="entry name" value="HAMP"/>
    <property type="match status" value="1"/>
</dbReference>
<dbReference type="CDD" id="cd06225">
    <property type="entry name" value="HAMP"/>
    <property type="match status" value="1"/>
</dbReference>
<evidence type="ECO:0000256" key="3">
    <source>
        <dbReference type="PROSITE-ProRule" id="PRU00284"/>
    </source>
</evidence>
<evidence type="ECO:0000259" key="5">
    <source>
        <dbReference type="PROSITE" id="PS50111"/>
    </source>
</evidence>
<evidence type="ECO:0000313" key="8">
    <source>
        <dbReference type="Proteomes" id="UP000220840"/>
    </source>
</evidence>
<dbReference type="AlphaFoldDB" id="A0A2A7MDB2"/>
<dbReference type="PROSITE" id="PS50885">
    <property type="entry name" value="HAMP"/>
    <property type="match status" value="1"/>
</dbReference>
<name>A0A2A7MDB2_9CLOT</name>
<dbReference type="OrthoDB" id="2489132at2"/>
<keyword evidence="1 3" id="KW-0807">Transducer</keyword>
<feature type="domain" description="HAMP" evidence="6">
    <location>
        <begin position="362"/>
        <end position="416"/>
    </location>
</feature>